<feature type="transmembrane region" description="Helical" evidence="9">
    <location>
        <begin position="258"/>
        <end position="280"/>
    </location>
</feature>
<feature type="domain" description="EamA" evidence="10">
    <location>
        <begin position="7"/>
        <end position="129"/>
    </location>
</feature>
<evidence type="ECO:0000256" key="7">
    <source>
        <dbReference type="ARBA" id="ARBA00022989"/>
    </source>
</evidence>
<evidence type="ECO:0000256" key="3">
    <source>
        <dbReference type="ARBA" id="ARBA00022448"/>
    </source>
</evidence>
<keyword evidence="6" id="KW-0677">Repeat</keyword>
<feature type="transmembrane region" description="Helical" evidence="9">
    <location>
        <begin position="169"/>
        <end position="191"/>
    </location>
</feature>
<evidence type="ECO:0000259" key="10">
    <source>
        <dbReference type="Pfam" id="PF00892"/>
    </source>
</evidence>
<keyword evidence="5 9" id="KW-0812">Transmembrane</keyword>
<feature type="transmembrane region" description="Helical" evidence="9">
    <location>
        <begin position="31"/>
        <end position="48"/>
    </location>
</feature>
<sequence length="297" mass="31839">MKLKDFAFYAPCVWGTTYFVTTQFLPADKPLLAALIRALPAGIILILGKTLPPVGWLWRLFVLGALNIGVFFVMLFFAAYRLPGGVVALVGSLQPLIVILLSFLLLTQPVLKKQMAAAVAGGIGIALLISLPKAPLNPAGLVASALATVSMASGLVLTKKWGRPAGMTMLTFTGWQLFCGGLVILPVQMLTEPLPDVVTLTNLAGYFYLAIPGSLLAYFMWFSGIEANSPVMMSMLGFLSPLVALLLGFLFLQQGLSGAQLVGVVFIFSAIIIVQDVSLFSRRKKVKQLEQSDCAVK</sequence>
<reference evidence="12" key="1">
    <citation type="journal article" date="2018" name="Genome Announc.">
        <title>Complete genome sequence of a Dickeya fangzhongdai type strain causing bleeding canker of pear tree trunks.</title>
        <authorList>
            <person name="Zhao Y."/>
            <person name="Tian Y."/>
            <person name="Li X."/>
            <person name="Hu B."/>
        </authorList>
    </citation>
    <scope>NUCLEOTIDE SEQUENCE [LARGE SCALE GENOMIC DNA]</scope>
    <source>
        <strain evidence="12">DSM 101947</strain>
    </source>
</reference>
<evidence type="ECO:0000256" key="9">
    <source>
        <dbReference type="SAM" id="Phobius"/>
    </source>
</evidence>
<feature type="transmembrane region" description="Helical" evidence="9">
    <location>
        <begin position="60"/>
        <end position="80"/>
    </location>
</feature>
<keyword evidence="12" id="KW-1185">Reference proteome</keyword>
<protein>
    <submittedName>
        <fullName evidence="11">EamA family transporter</fullName>
    </submittedName>
</protein>
<dbReference type="GeneID" id="66562812"/>
<feature type="transmembrane region" description="Helical" evidence="9">
    <location>
        <begin position="7"/>
        <end position="25"/>
    </location>
</feature>
<evidence type="ECO:0000313" key="12">
    <source>
        <dbReference type="Proteomes" id="UP000231901"/>
    </source>
</evidence>
<dbReference type="PANTHER" id="PTHR32322">
    <property type="entry name" value="INNER MEMBRANE TRANSPORTER"/>
    <property type="match status" value="1"/>
</dbReference>
<dbReference type="GO" id="GO:0005886">
    <property type="term" value="C:plasma membrane"/>
    <property type="evidence" value="ECO:0007669"/>
    <property type="project" value="UniProtKB-SubCell"/>
</dbReference>
<feature type="transmembrane region" description="Helical" evidence="9">
    <location>
        <begin position="203"/>
        <end position="221"/>
    </location>
</feature>
<comment type="similarity">
    <text evidence="2">Belongs to the EamA transporter family.</text>
</comment>
<dbReference type="NCBIfam" id="TIGR00950">
    <property type="entry name" value="2A78"/>
    <property type="match status" value="1"/>
</dbReference>
<evidence type="ECO:0000256" key="2">
    <source>
        <dbReference type="ARBA" id="ARBA00007362"/>
    </source>
</evidence>
<dbReference type="InterPro" id="IPR037185">
    <property type="entry name" value="EmrE-like"/>
</dbReference>
<proteinExistence type="inferred from homology"/>
<feature type="domain" description="EamA" evidence="10">
    <location>
        <begin position="140"/>
        <end position="274"/>
    </location>
</feature>
<dbReference type="AlphaFoldDB" id="A0A2K8QGJ1"/>
<dbReference type="InterPro" id="IPR050638">
    <property type="entry name" value="AA-Vitamin_Transporters"/>
</dbReference>
<name>A0A2K8QGJ1_9GAMM</name>
<dbReference type="PANTHER" id="PTHR32322:SF2">
    <property type="entry name" value="EAMA DOMAIN-CONTAINING PROTEIN"/>
    <property type="match status" value="1"/>
</dbReference>
<dbReference type="Proteomes" id="UP000231901">
    <property type="component" value="Chromosome"/>
</dbReference>
<dbReference type="EMBL" id="CP025003">
    <property type="protein sequence ID" value="ATZ92581.1"/>
    <property type="molecule type" value="Genomic_DNA"/>
</dbReference>
<evidence type="ECO:0000313" key="11">
    <source>
        <dbReference type="EMBL" id="ATZ92581.1"/>
    </source>
</evidence>
<feature type="transmembrane region" description="Helical" evidence="9">
    <location>
        <begin position="115"/>
        <end position="132"/>
    </location>
</feature>
<dbReference type="KEGG" id="dfn:CVE23_00450"/>
<dbReference type="InterPro" id="IPR004779">
    <property type="entry name" value="CO/AA/NH_transpt"/>
</dbReference>
<dbReference type="SUPFAM" id="SSF103481">
    <property type="entry name" value="Multidrug resistance efflux transporter EmrE"/>
    <property type="match status" value="2"/>
</dbReference>
<keyword evidence="7 9" id="KW-1133">Transmembrane helix</keyword>
<evidence type="ECO:0000256" key="4">
    <source>
        <dbReference type="ARBA" id="ARBA00022475"/>
    </source>
</evidence>
<evidence type="ECO:0000256" key="8">
    <source>
        <dbReference type="ARBA" id="ARBA00023136"/>
    </source>
</evidence>
<evidence type="ECO:0000256" key="5">
    <source>
        <dbReference type="ARBA" id="ARBA00022692"/>
    </source>
</evidence>
<keyword evidence="4" id="KW-1003">Cell membrane</keyword>
<evidence type="ECO:0000256" key="6">
    <source>
        <dbReference type="ARBA" id="ARBA00022737"/>
    </source>
</evidence>
<organism evidence="11 12">
    <name type="scientific">Dickeya fangzhongdai</name>
    <dbReference type="NCBI Taxonomy" id="1778540"/>
    <lineage>
        <taxon>Bacteria</taxon>
        <taxon>Pseudomonadati</taxon>
        <taxon>Pseudomonadota</taxon>
        <taxon>Gammaproteobacteria</taxon>
        <taxon>Enterobacterales</taxon>
        <taxon>Pectobacteriaceae</taxon>
        <taxon>Dickeya</taxon>
    </lineage>
</organism>
<accession>A0A2K8QGJ1</accession>
<feature type="transmembrane region" description="Helical" evidence="9">
    <location>
        <begin position="86"/>
        <end position="106"/>
    </location>
</feature>
<comment type="subcellular location">
    <subcellularLocation>
        <location evidence="1">Cell membrane</location>
        <topology evidence="1">Multi-pass membrane protein</topology>
    </subcellularLocation>
</comment>
<feature type="transmembrane region" description="Helical" evidence="9">
    <location>
        <begin position="138"/>
        <end position="157"/>
    </location>
</feature>
<keyword evidence="3" id="KW-0813">Transport</keyword>
<gene>
    <name evidence="11" type="ORF">CVE23_00450</name>
</gene>
<dbReference type="RefSeq" id="WP_100848651.1">
    <property type="nucleotide sequence ID" value="NZ_BMJF01000014.1"/>
</dbReference>
<feature type="transmembrane region" description="Helical" evidence="9">
    <location>
        <begin position="233"/>
        <end position="252"/>
    </location>
</feature>
<evidence type="ECO:0000256" key="1">
    <source>
        <dbReference type="ARBA" id="ARBA00004651"/>
    </source>
</evidence>
<dbReference type="Pfam" id="PF00892">
    <property type="entry name" value="EamA"/>
    <property type="match status" value="2"/>
</dbReference>
<keyword evidence="8 9" id="KW-0472">Membrane</keyword>
<dbReference type="InterPro" id="IPR000620">
    <property type="entry name" value="EamA_dom"/>
</dbReference>